<organism evidence="6 7">
    <name type="scientific">Chlamydomonas schloesseri</name>
    <dbReference type="NCBI Taxonomy" id="2026947"/>
    <lineage>
        <taxon>Eukaryota</taxon>
        <taxon>Viridiplantae</taxon>
        <taxon>Chlorophyta</taxon>
        <taxon>core chlorophytes</taxon>
        <taxon>Chlorophyceae</taxon>
        <taxon>CS clade</taxon>
        <taxon>Chlamydomonadales</taxon>
        <taxon>Chlamydomonadaceae</taxon>
        <taxon>Chlamydomonas</taxon>
    </lineage>
</organism>
<dbReference type="GO" id="GO:0003700">
    <property type="term" value="F:DNA-binding transcription factor activity"/>
    <property type="evidence" value="ECO:0007669"/>
    <property type="project" value="TreeGrafter"/>
</dbReference>
<dbReference type="PROSITE" id="PS51017">
    <property type="entry name" value="CCT"/>
    <property type="match status" value="1"/>
</dbReference>
<dbReference type="PANTHER" id="PTHR31319">
    <property type="entry name" value="ZINC FINGER PROTEIN CONSTANS-LIKE 4"/>
    <property type="match status" value="1"/>
</dbReference>
<dbReference type="Proteomes" id="UP000613740">
    <property type="component" value="Unassembled WGS sequence"/>
</dbReference>
<comment type="caution">
    <text evidence="6">The sequence shown here is derived from an EMBL/GenBank/DDBJ whole genome shotgun (WGS) entry which is preliminary data.</text>
</comment>
<name>A0A835WVD0_9CHLO</name>
<dbReference type="InterPro" id="IPR010402">
    <property type="entry name" value="CCT_domain"/>
</dbReference>
<protein>
    <recommendedName>
        <fullName evidence="5">CCT domain-containing protein</fullName>
    </recommendedName>
</protein>
<comment type="subcellular location">
    <subcellularLocation>
        <location evidence="1 3">Nucleus</location>
    </subcellularLocation>
</comment>
<dbReference type="Pfam" id="PF06203">
    <property type="entry name" value="CCT"/>
    <property type="match status" value="1"/>
</dbReference>
<dbReference type="InterPro" id="IPR045281">
    <property type="entry name" value="CONSTANS-like"/>
</dbReference>
<feature type="compositionally biased region" description="Low complexity" evidence="4">
    <location>
        <begin position="722"/>
        <end position="731"/>
    </location>
</feature>
<evidence type="ECO:0000313" key="6">
    <source>
        <dbReference type="EMBL" id="KAG2453918.1"/>
    </source>
</evidence>
<feature type="compositionally biased region" description="Low complexity" evidence="4">
    <location>
        <begin position="804"/>
        <end position="816"/>
    </location>
</feature>
<reference evidence="6" key="1">
    <citation type="journal article" date="2020" name="bioRxiv">
        <title>Comparative genomics of Chlamydomonas.</title>
        <authorList>
            <person name="Craig R.J."/>
            <person name="Hasan A.R."/>
            <person name="Ness R.W."/>
            <person name="Keightley P.D."/>
        </authorList>
    </citation>
    <scope>NUCLEOTIDE SEQUENCE</scope>
    <source>
        <strain evidence="6">CCAP 11/173</strain>
    </source>
</reference>
<dbReference type="GO" id="GO:0005634">
    <property type="term" value="C:nucleus"/>
    <property type="evidence" value="ECO:0007669"/>
    <property type="project" value="UniProtKB-SubCell"/>
</dbReference>
<proteinExistence type="predicted"/>
<evidence type="ECO:0000313" key="7">
    <source>
        <dbReference type="Proteomes" id="UP000613740"/>
    </source>
</evidence>
<feature type="compositionally biased region" description="Acidic residues" evidence="4">
    <location>
        <begin position="123"/>
        <end position="155"/>
    </location>
</feature>
<keyword evidence="7" id="KW-1185">Reference proteome</keyword>
<accession>A0A835WVD0</accession>
<evidence type="ECO:0000256" key="1">
    <source>
        <dbReference type="ARBA" id="ARBA00004123"/>
    </source>
</evidence>
<dbReference type="OrthoDB" id="153872at2759"/>
<evidence type="ECO:0000256" key="4">
    <source>
        <dbReference type="SAM" id="MobiDB-lite"/>
    </source>
</evidence>
<evidence type="ECO:0000259" key="5">
    <source>
        <dbReference type="PROSITE" id="PS51017"/>
    </source>
</evidence>
<sequence length="949" mass="96215">MSDAFTCADVATAAAGGPAAYGCCHGEGEPGGGFGGQQGQHAADDVANGPAVAAAAHSAGSSFAPCDNSVGCMPAGPTGTASPTAPRLPAAPRVAGKWPGVGAAAAAQAAAAACFANSREDPEQPEEGEAEALETTEDLENEQDAEEDEEDEDADVQDRCAAIPDGAAAAGHLEEAVLVVAPLRRPPSRAAGGLCAACSGAVPLCEVAAAAAPPCALGQDEAAAGSAAGGFSFGCCDGSGHNCSEGAPAATTAVRPCTACKACAAALPAHCGWTSSSAASDEDGEEMLLDDAPEAEVPITVDASLAARRVGGGGSGSASQAAGDNLLVPLWGHAKAAVVAGKQLDRGAAAACACFGKWCGYVSALRGGQLTSSGHAALQRDDGTVATELAAAAAEAGEAAVAVPAELFMQQAEAVVSRQGSYSASVYELQPALRQQDDVAPAAGDKHLPAAGALALHQQQHAADAPIQQPQALTQHQGQALPLAVAAGPAAAAAASGTEAHGDDMFAGMAGLSEQEQRRILLQQLEELRLQEQARLHAMHMHWLQQQEAMHVQLHMQAQQLQLVQQMQLACAQPPHPVQHPQQEQQSQQQQREVQLSNAADMDIEGNSPGLPVSLTPTQQAAVLALPQQPLLPQQHVHVHMPPAEPPYAVQQYQRYLAEQYQGAFPVSETNATSSPFASASSAVAVAPSTPFTPSADAALPAPPAAAATATAAPLTPLPAPTAAQAAARAPVQPMALRPAQQSSQQGAGLPRGPSLSGGIRKPVPPPVITVIRRGPDGSILQKSSPPTPPAVRRSMSGRRDDVAAPAGQAAPGAAAPKVTAPAAAASTGTGAAAAPAAAQPRTTPAYAPVTTPAATAYAAQVLAAAAAAAAGMSGGGQRELTRQERVARYLEKRKRRNFDKVIRYATRKYYAEVRPRIRGRFARREEIEAWKMAHGGPDVEVPAVLDDD</sequence>
<dbReference type="AlphaFoldDB" id="A0A835WVD0"/>
<evidence type="ECO:0000256" key="3">
    <source>
        <dbReference type="PROSITE-ProRule" id="PRU00357"/>
    </source>
</evidence>
<feature type="region of interest" description="Disordered" evidence="4">
    <location>
        <begin position="722"/>
        <end position="816"/>
    </location>
</feature>
<evidence type="ECO:0000256" key="2">
    <source>
        <dbReference type="ARBA" id="ARBA00023242"/>
    </source>
</evidence>
<gene>
    <name evidence="6" type="ORF">HYH02_002121</name>
</gene>
<keyword evidence="2 3" id="KW-0539">Nucleus</keyword>
<dbReference type="EMBL" id="JAEHOD010000003">
    <property type="protein sequence ID" value="KAG2453918.1"/>
    <property type="molecule type" value="Genomic_DNA"/>
</dbReference>
<feature type="region of interest" description="Disordered" evidence="4">
    <location>
        <begin position="572"/>
        <end position="596"/>
    </location>
</feature>
<feature type="compositionally biased region" description="Low complexity" evidence="4">
    <location>
        <begin position="572"/>
        <end position="595"/>
    </location>
</feature>
<feature type="domain" description="CCT" evidence="5">
    <location>
        <begin position="883"/>
        <end position="925"/>
    </location>
</feature>
<dbReference type="PANTHER" id="PTHR31319:SF77">
    <property type="entry name" value="ZINC FINGER PROTEIN CONSTANS-LIKE 4"/>
    <property type="match status" value="1"/>
</dbReference>
<feature type="region of interest" description="Disordered" evidence="4">
    <location>
        <begin position="114"/>
        <end position="156"/>
    </location>
</feature>